<sequence length="79" mass="7878">MPIAGPGSAVASAAASLTPAPTIATLGLPAGVVVGLDLVLDLIDCSERRTHLPDACSRRDRLGHRPAVAGQGNGRQPSG</sequence>
<evidence type="ECO:0000313" key="3">
    <source>
        <dbReference type="Proteomes" id="UP001431429"/>
    </source>
</evidence>
<proteinExistence type="predicted"/>
<name>A0ABT0UU65_9ACTN</name>
<comment type="caution">
    <text evidence="2">The sequence shown here is derived from an EMBL/GenBank/DDBJ whole genome shotgun (WGS) entry which is preliminary data.</text>
</comment>
<protein>
    <submittedName>
        <fullName evidence="2">Uncharacterized protein</fullName>
    </submittedName>
</protein>
<dbReference type="EMBL" id="JAMQAW010000036">
    <property type="protein sequence ID" value="MCM2392118.1"/>
    <property type="molecule type" value="Genomic_DNA"/>
</dbReference>
<accession>A0ABT0UU65</accession>
<evidence type="ECO:0000313" key="2">
    <source>
        <dbReference type="EMBL" id="MCM2392118.1"/>
    </source>
</evidence>
<feature type="region of interest" description="Disordered" evidence="1">
    <location>
        <begin position="56"/>
        <end position="79"/>
    </location>
</feature>
<dbReference type="Proteomes" id="UP001431429">
    <property type="component" value="Unassembled WGS sequence"/>
</dbReference>
<reference evidence="2" key="1">
    <citation type="submission" date="2022-06" db="EMBL/GenBank/DDBJ databases">
        <title>Genome public.</title>
        <authorList>
            <person name="Sun Q."/>
        </authorList>
    </citation>
    <scope>NUCLEOTIDE SEQUENCE</scope>
    <source>
        <strain evidence="2">CWNU-1</strain>
    </source>
</reference>
<gene>
    <name evidence="2" type="ORF">NBG84_28175</name>
</gene>
<evidence type="ECO:0000256" key="1">
    <source>
        <dbReference type="SAM" id="MobiDB-lite"/>
    </source>
</evidence>
<keyword evidence="3" id="KW-1185">Reference proteome</keyword>
<organism evidence="2 3">
    <name type="scientific">Streptomyces albipurpureus</name>
    <dbReference type="NCBI Taxonomy" id="2897419"/>
    <lineage>
        <taxon>Bacteria</taxon>
        <taxon>Bacillati</taxon>
        <taxon>Actinomycetota</taxon>
        <taxon>Actinomycetes</taxon>
        <taxon>Kitasatosporales</taxon>
        <taxon>Streptomycetaceae</taxon>
        <taxon>Streptomyces</taxon>
    </lineage>
</organism>